<evidence type="ECO:0000256" key="2">
    <source>
        <dbReference type="ARBA" id="ARBA00023015"/>
    </source>
</evidence>
<dbReference type="PROSITE" id="PS50931">
    <property type="entry name" value="HTH_LYSR"/>
    <property type="match status" value="1"/>
</dbReference>
<dbReference type="Gene3D" id="1.10.10.10">
    <property type="entry name" value="Winged helix-like DNA-binding domain superfamily/Winged helix DNA-binding domain"/>
    <property type="match status" value="1"/>
</dbReference>
<dbReference type="InterPro" id="IPR000847">
    <property type="entry name" value="LysR_HTH_N"/>
</dbReference>
<keyword evidence="7" id="KW-1185">Reference proteome</keyword>
<name>A0A7X8TPR1_9VIBR</name>
<dbReference type="CDD" id="cd08422">
    <property type="entry name" value="PBP2_CrgA_like"/>
    <property type="match status" value="1"/>
</dbReference>
<dbReference type="Pfam" id="PF00126">
    <property type="entry name" value="HTH_1"/>
    <property type="match status" value="1"/>
</dbReference>
<proteinExistence type="inferred from homology"/>
<keyword evidence="3" id="KW-0238">DNA-binding</keyword>
<dbReference type="AlphaFoldDB" id="A0A7X8TPR1"/>
<evidence type="ECO:0000256" key="4">
    <source>
        <dbReference type="ARBA" id="ARBA00023163"/>
    </source>
</evidence>
<evidence type="ECO:0000259" key="5">
    <source>
        <dbReference type="PROSITE" id="PS50931"/>
    </source>
</evidence>
<dbReference type="InterPro" id="IPR036390">
    <property type="entry name" value="WH_DNA-bd_sf"/>
</dbReference>
<dbReference type="Gene3D" id="3.40.190.290">
    <property type="match status" value="1"/>
</dbReference>
<comment type="similarity">
    <text evidence="1">Belongs to the LysR transcriptional regulatory family.</text>
</comment>
<dbReference type="GO" id="GO:0043565">
    <property type="term" value="F:sequence-specific DNA binding"/>
    <property type="evidence" value="ECO:0007669"/>
    <property type="project" value="TreeGrafter"/>
</dbReference>
<evidence type="ECO:0000256" key="1">
    <source>
        <dbReference type="ARBA" id="ARBA00009437"/>
    </source>
</evidence>
<keyword evidence="2" id="KW-0805">Transcription regulation</keyword>
<gene>
    <name evidence="6" type="ORF">HGP28_06220</name>
</gene>
<accession>A0A7X8TPR1</accession>
<evidence type="ECO:0000256" key="3">
    <source>
        <dbReference type="ARBA" id="ARBA00023125"/>
    </source>
</evidence>
<comment type="caution">
    <text evidence="6">The sequence shown here is derived from an EMBL/GenBank/DDBJ whole genome shotgun (WGS) entry which is preliminary data.</text>
</comment>
<dbReference type="EMBL" id="JABAIK010000005">
    <property type="protein sequence ID" value="NLS12495.1"/>
    <property type="molecule type" value="Genomic_DNA"/>
</dbReference>
<dbReference type="FunFam" id="1.10.10.10:FF:000001">
    <property type="entry name" value="LysR family transcriptional regulator"/>
    <property type="match status" value="1"/>
</dbReference>
<dbReference type="InterPro" id="IPR036388">
    <property type="entry name" value="WH-like_DNA-bd_sf"/>
</dbReference>
<dbReference type="SUPFAM" id="SSF46785">
    <property type="entry name" value="Winged helix' DNA-binding domain"/>
    <property type="match status" value="1"/>
</dbReference>
<dbReference type="PANTHER" id="PTHR30537:SF5">
    <property type="entry name" value="HTH-TYPE TRANSCRIPTIONAL ACTIVATOR TTDR-RELATED"/>
    <property type="match status" value="1"/>
</dbReference>
<dbReference type="Pfam" id="PF03466">
    <property type="entry name" value="LysR_substrate"/>
    <property type="match status" value="1"/>
</dbReference>
<sequence>MDTEAVKMFSVLATKLSYTETAKIFDISQPTLSRRIQALEDSLGVRLFHRLGRSVRLTPQGEAFLRSAEEINALIAHSLEQLHIAKKGVSGQLKIGCLHPMARFMVRHFLPNFHAKYPDIAIYLHTLAPSDLGSFEDVDLMITPFDMQIENVVSRPIDHYRRNCYAAPSYLAKKGTPQFVRDLELHHCITQTNALTNERTWKLHHTKQPSVQVNVQGPLMTNSMDIAIDMTKAGFGIGLLPDDQVFQEVANGELVLLFNGEWYVDGMIHVIYKPNALTPERYRIFIEEFERFNRSW</sequence>
<dbReference type="InterPro" id="IPR058163">
    <property type="entry name" value="LysR-type_TF_proteobact-type"/>
</dbReference>
<dbReference type="GO" id="GO:0006351">
    <property type="term" value="P:DNA-templated transcription"/>
    <property type="evidence" value="ECO:0007669"/>
    <property type="project" value="TreeGrafter"/>
</dbReference>
<feature type="domain" description="HTH lysR-type" evidence="5">
    <location>
        <begin position="1"/>
        <end position="58"/>
    </location>
</feature>
<reference evidence="6 7" key="1">
    <citation type="submission" date="2020-04" db="EMBL/GenBank/DDBJ databases">
        <title>Vibrio sp. SM6, a novel species isolated from seawater.</title>
        <authorList>
            <person name="Wang X."/>
        </authorList>
    </citation>
    <scope>NUCLEOTIDE SEQUENCE [LARGE SCALE GENOMIC DNA]</scope>
    <source>
        <strain evidence="6 7">SM6</strain>
    </source>
</reference>
<dbReference type="SUPFAM" id="SSF53850">
    <property type="entry name" value="Periplasmic binding protein-like II"/>
    <property type="match status" value="1"/>
</dbReference>
<organism evidence="6 7">
    <name type="scientific">Vibrio agarilyticus</name>
    <dbReference type="NCBI Taxonomy" id="2726741"/>
    <lineage>
        <taxon>Bacteria</taxon>
        <taxon>Pseudomonadati</taxon>
        <taxon>Pseudomonadota</taxon>
        <taxon>Gammaproteobacteria</taxon>
        <taxon>Vibrionales</taxon>
        <taxon>Vibrionaceae</taxon>
        <taxon>Vibrio</taxon>
    </lineage>
</organism>
<dbReference type="RefSeq" id="WP_168835598.1">
    <property type="nucleotide sequence ID" value="NZ_JABAIK010000005.1"/>
</dbReference>
<dbReference type="PANTHER" id="PTHR30537">
    <property type="entry name" value="HTH-TYPE TRANSCRIPTIONAL REGULATOR"/>
    <property type="match status" value="1"/>
</dbReference>
<dbReference type="InterPro" id="IPR005119">
    <property type="entry name" value="LysR_subst-bd"/>
</dbReference>
<dbReference type="GO" id="GO:0003700">
    <property type="term" value="F:DNA-binding transcription factor activity"/>
    <property type="evidence" value="ECO:0007669"/>
    <property type="project" value="InterPro"/>
</dbReference>
<evidence type="ECO:0000313" key="7">
    <source>
        <dbReference type="Proteomes" id="UP000535589"/>
    </source>
</evidence>
<dbReference type="PRINTS" id="PR00039">
    <property type="entry name" value="HTHLYSR"/>
</dbReference>
<dbReference type="Proteomes" id="UP000535589">
    <property type="component" value="Unassembled WGS sequence"/>
</dbReference>
<evidence type="ECO:0000313" key="6">
    <source>
        <dbReference type="EMBL" id="NLS12495.1"/>
    </source>
</evidence>
<keyword evidence="4" id="KW-0804">Transcription</keyword>
<protein>
    <submittedName>
        <fullName evidence="6">LysR family transcriptional regulator</fullName>
    </submittedName>
</protein>